<keyword evidence="2" id="KW-1185">Reference proteome</keyword>
<feature type="non-terminal residue" evidence="1">
    <location>
        <position position="1"/>
    </location>
</feature>
<proteinExistence type="predicted"/>
<sequence length="51" mass="5407">INLFSTSVYISKVTSSPLMVDTFRGVQPVNGRIVTSQVAGTGDSDCFPNSI</sequence>
<dbReference type="AlphaFoldDB" id="A0ABD0Q2H3"/>
<protein>
    <submittedName>
        <fullName evidence="1">Uncharacterized protein</fullName>
    </submittedName>
</protein>
<reference evidence="1 2" key="1">
    <citation type="submission" date="2024-05" db="EMBL/GenBank/DDBJ databases">
        <title>Genome sequencing and assembly of Indian major carp, Cirrhinus mrigala (Hamilton, 1822).</title>
        <authorList>
            <person name="Mohindra V."/>
            <person name="Chowdhury L.M."/>
            <person name="Lal K."/>
            <person name="Jena J.K."/>
        </authorList>
    </citation>
    <scope>NUCLEOTIDE SEQUENCE [LARGE SCALE GENOMIC DNA]</scope>
    <source>
        <strain evidence="1">CM1030</strain>
        <tissue evidence="1">Blood</tissue>
    </source>
</reference>
<evidence type="ECO:0000313" key="1">
    <source>
        <dbReference type="EMBL" id="KAL0180115.1"/>
    </source>
</evidence>
<organism evidence="1 2">
    <name type="scientific">Cirrhinus mrigala</name>
    <name type="common">Mrigala</name>
    <dbReference type="NCBI Taxonomy" id="683832"/>
    <lineage>
        <taxon>Eukaryota</taxon>
        <taxon>Metazoa</taxon>
        <taxon>Chordata</taxon>
        <taxon>Craniata</taxon>
        <taxon>Vertebrata</taxon>
        <taxon>Euteleostomi</taxon>
        <taxon>Actinopterygii</taxon>
        <taxon>Neopterygii</taxon>
        <taxon>Teleostei</taxon>
        <taxon>Ostariophysi</taxon>
        <taxon>Cypriniformes</taxon>
        <taxon>Cyprinidae</taxon>
        <taxon>Labeoninae</taxon>
        <taxon>Labeonini</taxon>
        <taxon>Cirrhinus</taxon>
    </lineage>
</organism>
<evidence type="ECO:0000313" key="2">
    <source>
        <dbReference type="Proteomes" id="UP001529510"/>
    </source>
</evidence>
<comment type="caution">
    <text evidence="1">The sequence shown here is derived from an EMBL/GenBank/DDBJ whole genome shotgun (WGS) entry which is preliminary data.</text>
</comment>
<accession>A0ABD0Q2H3</accession>
<dbReference type="Proteomes" id="UP001529510">
    <property type="component" value="Unassembled WGS sequence"/>
</dbReference>
<gene>
    <name evidence="1" type="ORF">M9458_025557</name>
</gene>
<dbReference type="EMBL" id="JAMKFB020000012">
    <property type="protein sequence ID" value="KAL0180115.1"/>
    <property type="molecule type" value="Genomic_DNA"/>
</dbReference>
<name>A0ABD0Q2H3_CIRMR</name>